<proteinExistence type="predicted"/>
<evidence type="ECO:0000256" key="1">
    <source>
        <dbReference type="SAM" id="MobiDB-lite"/>
    </source>
</evidence>
<keyword evidence="3" id="KW-1185">Reference proteome</keyword>
<accession>A0A8J9VQK7</accession>
<gene>
    <name evidence="2" type="ORF">BINO364_LOCUS3023</name>
</gene>
<feature type="non-terminal residue" evidence="2">
    <location>
        <position position="66"/>
    </location>
</feature>
<protein>
    <submittedName>
        <fullName evidence="2">Uncharacterized protein</fullName>
    </submittedName>
</protein>
<reference evidence="2" key="1">
    <citation type="submission" date="2021-12" db="EMBL/GenBank/DDBJ databases">
        <authorList>
            <person name="Martin H S."/>
        </authorList>
    </citation>
    <scope>NUCLEOTIDE SEQUENCE</scope>
</reference>
<evidence type="ECO:0000313" key="2">
    <source>
        <dbReference type="EMBL" id="CAH0716217.1"/>
    </source>
</evidence>
<name>A0A8J9VQK7_9NEOP</name>
<evidence type="ECO:0000313" key="3">
    <source>
        <dbReference type="Proteomes" id="UP000838878"/>
    </source>
</evidence>
<dbReference type="EMBL" id="OV170231">
    <property type="protein sequence ID" value="CAH0716217.1"/>
    <property type="molecule type" value="Genomic_DNA"/>
</dbReference>
<sequence length="66" mass="7521">MKYSNLTLELRRLHVLTGGLRNKSSGVLQVGGVRRRRRSGGDTRPKLARRKRGLPSFPHRFSMYAA</sequence>
<feature type="region of interest" description="Disordered" evidence="1">
    <location>
        <begin position="31"/>
        <end position="54"/>
    </location>
</feature>
<organism evidence="2 3">
    <name type="scientific">Brenthis ino</name>
    <name type="common">lesser marbled fritillary</name>
    <dbReference type="NCBI Taxonomy" id="405034"/>
    <lineage>
        <taxon>Eukaryota</taxon>
        <taxon>Metazoa</taxon>
        <taxon>Ecdysozoa</taxon>
        <taxon>Arthropoda</taxon>
        <taxon>Hexapoda</taxon>
        <taxon>Insecta</taxon>
        <taxon>Pterygota</taxon>
        <taxon>Neoptera</taxon>
        <taxon>Endopterygota</taxon>
        <taxon>Lepidoptera</taxon>
        <taxon>Glossata</taxon>
        <taxon>Ditrysia</taxon>
        <taxon>Papilionoidea</taxon>
        <taxon>Nymphalidae</taxon>
        <taxon>Heliconiinae</taxon>
        <taxon>Argynnini</taxon>
        <taxon>Brenthis</taxon>
    </lineage>
</organism>
<dbReference type="Proteomes" id="UP000838878">
    <property type="component" value="Chromosome 11"/>
</dbReference>
<dbReference type="AlphaFoldDB" id="A0A8J9VQK7"/>